<evidence type="ECO:0000256" key="8">
    <source>
        <dbReference type="ARBA" id="ARBA00022989"/>
    </source>
</evidence>
<keyword evidence="8 11" id="KW-1133">Transmembrane helix</keyword>
<evidence type="ECO:0000256" key="11">
    <source>
        <dbReference type="SAM" id="Phobius"/>
    </source>
</evidence>
<accession>A0A815NRP5</accession>
<evidence type="ECO:0000256" key="6">
    <source>
        <dbReference type="ARBA" id="ARBA00022723"/>
    </source>
</evidence>
<keyword evidence="10 11" id="KW-0472">Membrane</keyword>
<organism evidence="13 14">
    <name type="scientific">Adineta ricciae</name>
    <name type="common">Rotifer</name>
    <dbReference type="NCBI Taxonomy" id="249248"/>
    <lineage>
        <taxon>Eukaryota</taxon>
        <taxon>Metazoa</taxon>
        <taxon>Spiralia</taxon>
        <taxon>Gnathifera</taxon>
        <taxon>Rotifera</taxon>
        <taxon>Eurotatoria</taxon>
        <taxon>Bdelloidea</taxon>
        <taxon>Adinetida</taxon>
        <taxon>Adinetidae</taxon>
        <taxon>Adineta</taxon>
    </lineage>
</organism>
<gene>
    <name evidence="13" type="ORF">XAT740_LOCUS36275</name>
</gene>
<feature type="transmembrane region" description="Helical" evidence="11">
    <location>
        <begin position="18"/>
        <end position="42"/>
    </location>
</feature>
<feature type="domain" description="Cytochrome b561" evidence="12">
    <location>
        <begin position="25"/>
        <end position="230"/>
    </location>
</feature>
<evidence type="ECO:0000256" key="2">
    <source>
        <dbReference type="ARBA" id="ARBA00004141"/>
    </source>
</evidence>
<dbReference type="AlphaFoldDB" id="A0A815NRP5"/>
<evidence type="ECO:0000313" key="13">
    <source>
        <dbReference type="EMBL" id="CAF1440283.1"/>
    </source>
</evidence>
<dbReference type="SMART" id="SM00665">
    <property type="entry name" value="B561"/>
    <property type="match status" value="1"/>
</dbReference>
<sequence>MGKGNFDEIGSTRASIRWYYFIAICAQLFGISAVILIGVLLAQYAGGFGWGSNLDKLFNNHPLFMVLGMILFYGDAILVYRVFPNVTKIWIKILHAVLLATSLILSSIGLKAVFDSHSNAKPPKDHLDSLHSWVGLATVVLFGLQWVCGFVAFLFPRLNKEIRVAYLPSHKLWGKLIFIFAVVSVLMGTTEQGVYSNYFSDKNMRTQRNIINLFGICVLIFAALVLYLASNLGFQRPPEPKDAPENQPLISE</sequence>
<keyword evidence="9" id="KW-0408">Iron</keyword>
<evidence type="ECO:0000256" key="9">
    <source>
        <dbReference type="ARBA" id="ARBA00023004"/>
    </source>
</evidence>
<comment type="caution">
    <text evidence="13">The sequence shown here is derived from an EMBL/GenBank/DDBJ whole genome shotgun (WGS) entry which is preliminary data.</text>
</comment>
<dbReference type="InterPro" id="IPR006593">
    <property type="entry name" value="Cyt_b561/ferric_Rdtase_TM"/>
</dbReference>
<reference evidence="13" key="1">
    <citation type="submission" date="2021-02" db="EMBL/GenBank/DDBJ databases">
        <authorList>
            <person name="Nowell W R."/>
        </authorList>
    </citation>
    <scope>NUCLEOTIDE SEQUENCE</scope>
</reference>
<dbReference type="GO" id="GO:0016491">
    <property type="term" value="F:oxidoreductase activity"/>
    <property type="evidence" value="ECO:0007669"/>
    <property type="project" value="InterPro"/>
</dbReference>
<protein>
    <recommendedName>
        <fullName evidence="12">Cytochrome b561 domain-containing protein</fullName>
    </recommendedName>
</protein>
<keyword evidence="7" id="KW-0249">Electron transport</keyword>
<name>A0A815NRP5_ADIRI</name>
<dbReference type="Proteomes" id="UP000663828">
    <property type="component" value="Unassembled WGS sequence"/>
</dbReference>
<keyword evidence="5 11" id="KW-0812">Transmembrane</keyword>
<evidence type="ECO:0000313" key="14">
    <source>
        <dbReference type="Proteomes" id="UP000663828"/>
    </source>
</evidence>
<evidence type="ECO:0000256" key="5">
    <source>
        <dbReference type="ARBA" id="ARBA00022692"/>
    </source>
</evidence>
<proteinExistence type="predicted"/>
<dbReference type="PANTHER" id="PTHR10106:SF0">
    <property type="entry name" value="LD36721P"/>
    <property type="match status" value="1"/>
</dbReference>
<feature type="transmembrane region" description="Helical" evidence="11">
    <location>
        <begin position="62"/>
        <end position="83"/>
    </location>
</feature>
<keyword evidence="3" id="KW-0813">Transport</keyword>
<comment type="cofactor">
    <cofactor evidence="1">
        <name>heme b</name>
        <dbReference type="ChEBI" id="CHEBI:60344"/>
    </cofactor>
</comment>
<comment type="subcellular location">
    <subcellularLocation>
        <location evidence="2">Membrane</location>
        <topology evidence="2">Multi-pass membrane protein</topology>
    </subcellularLocation>
</comment>
<dbReference type="InterPro" id="IPR043205">
    <property type="entry name" value="CYB561/CYBRD1-like"/>
</dbReference>
<dbReference type="FunFam" id="1.20.120.1770:FF:000001">
    <property type="entry name" value="Cytochrome b reductase 1"/>
    <property type="match status" value="1"/>
</dbReference>
<keyword evidence="4" id="KW-0349">Heme</keyword>
<dbReference type="PANTHER" id="PTHR10106">
    <property type="entry name" value="CYTOCHROME B561-RELATED"/>
    <property type="match status" value="1"/>
</dbReference>
<evidence type="ECO:0000256" key="10">
    <source>
        <dbReference type="ARBA" id="ARBA00023136"/>
    </source>
</evidence>
<feature type="transmembrane region" description="Helical" evidence="11">
    <location>
        <begin position="90"/>
        <end position="110"/>
    </location>
</feature>
<evidence type="ECO:0000256" key="3">
    <source>
        <dbReference type="ARBA" id="ARBA00022448"/>
    </source>
</evidence>
<dbReference type="Pfam" id="PF03188">
    <property type="entry name" value="Cytochrom_B561"/>
    <property type="match status" value="1"/>
</dbReference>
<keyword evidence="6" id="KW-0479">Metal-binding</keyword>
<feature type="transmembrane region" description="Helical" evidence="11">
    <location>
        <begin position="130"/>
        <end position="155"/>
    </location>
</feature>
<dbReference type="PROSITE" id="PS50939">
    <property type="entry name" value="CYTOCHROME_B561"/>
    <property type="match status" value="1"/>
</dbReference>
<keyword evidence="14" id="KW-1185">Reference proteome</keyword>
<evidence type="ECO:0000256" key="7">
    <source>
        <dbReference type="ARBA" id="ARBA00022982"/>
    </source>
</evidence>
<dbReference type="GO" id="GO:0016020">
    <property type="term" value="C:membrane"/>
    <property type="evidence" value="ECO:0007669"/>
    <property type="project" value="UniProtKB-SubCell"/>
</dbReference>
<dbReference type="EMBL" id="CAJNOR010003708">
    <property type="protein sequence ID" value="CAF1440283.1"/>
    <property type="molecule type" value="Genomic_DNA"/>
</dbReference>
<dbReference type="GO" id="GO:0046872">
    <property type="term" value="F:metal ion binding"/>
    <property type="evidence" value="ECO:0007669"/>
    <property type="project" value="UniProtKB-KW"/>
</dbReference>
<evidence type="ECO:0000256" key="1">
    <source>
        <dbReference type="ARBA" id="ARBA00001970"/>
    </source>
</evidence>
<dbReference type="Gene3D" id="1.20.120.1770">
    <property type="match status" value="1"/>
</dbReference>
<evidence type="ECO:0000256" key="4">
    <source>
        <dbReference type="ARBA" id="ARBA00022617"/>
    </source>
</evidence>
<feature type="transmembrane region" description="Helical" evidence="11">
    <location>
        <begin position="176"/>
        <end position="198"/>
    </location>
</feature>
<evidence type="ECO:0000259" key="12">
    <source>
        <dbReference type="PROSITE" id="PS50939"/>
    </source>
</evidence>
<feature type="transmembrane region" description="Helical" evidence="11">
    <location>
        <begin position="210"/>
        <end position="229"/>
    </location>
</feature>